<sequence>MPLVYRIQKKQFIESVLTGEGARLNGGRWNPPGTPLVYTSMTPELALLETLVHLDGTPVRDLPPFVRVSIELPEAIEDIQLSELPTGWDALKYPENLPQFLLPKLVLSYPALAFAIPSVIVRNTPSRNILINPLHPLMSQVKIVDVVAHEFDKRLQKQAEPPAVSTAQVKKSQRRST</sequence>
<evidence type="ECO:0000313" key="3">
    <source>
        <dbReference type="EMBL" id="QIP12511.1"/>
    </source>
</evidence>
<keyword evidence="4" id="KW-1185">Reference proteome</keyword>
<dbReference type="EMBL" id="CP050063">
    <property type="protein sequence ID" value="QIP12511.1"/>
    <property type="molecule type" value="Genomic_DNA"/>
</dbReference>
<feature type="region of interest" description="Disordered" evidence="1">
    <location>
        <begin position="158"/>
        <end position="177"/>
    </location>
</feature>
<dbReference type="AlphaFoldDB" id="A0A6G9AJ71"/>
<evidence type="ECO:0000259" key="2">
    <source>
        <dbReference type="SMART" id="SM00953"/>
    </source>
</evidence>
<feature type="domain" description="RES" evidence="2">
    <location>
        <begin position="16"/>
        <end position="145"/>
    </location>
</feature>
<reference evidence="3 4" key="1">
    <citation type="submission" date="2020-03" db="EMBL/GenBank/DDBJ databases">
        <authorList>
            <person name="Kim M.K."/>
        </authorList>
    </citation>
    <scope>NUCLEOTIDE SEQUENCE [LARGE SCALE GENOMIC DNA]</scope>
    <source>
        <strain evidence="3 4">BT328</strain>
    </source>
</reference>
<name>A0A6G9AJ71_9BACT</name>
<dbReference type="KEGG" id="spib:G8759_07685"/>
<proteinExistence type="predicted"/>
<organism evidence="3 4">
    <name type="scientific">Spirosoma aureum</name>
    <dbReference type="NCBI Taxonomy" id="2692134"/>
    <lineage>
        <taxon>Bacteria</taxon>
        <taxon>Pseudomonadati</taxon>
        <taxon>Bacteroidota</taxon>
        <taxon>Cytophagia</taxon>
        <taxon>Cytophagales</taxon>
        <taxon>Cytophagaceae</taxon>
        <taxon>Spirosoma</taxon>
    </lineage>
</organism>
<gene>
    <name evidence="3" type="ORF">G8759_07685</name>
</gene>
<dbReference type="Pfam" id="PF08808">
    <property type="entry name" value="RES"/>
    <property type="match status" value="1"/>
</dbReference>
<dbReference type="Proteomes" id="UP000501802">
    <property type="component" value="Chromosome"/>
</dbReference>
<accession>A0A6G9AJ71</accession>
<dbReference type="InterPro" id="IPR014914">
    <property type="entry name" value="RES_dom"/>
</dbReference>
<protein>
    <submittedName>
        <fullName evidence="3">RES family NAD+ phosphorylase</fullName>
    </submittedName>
</protein>
<dbReference type="SMART" id="SM00953">
    <property type="entry name" value="RES"/>
    <property type="match status" value="1"/>
</dbReference>
<evidence type="ECO:0000256" key="1">
    <source>
        <dbReference type="SAM" id="MobiDB-lite"/>
    </source>
</evidence>
<evidence type="ECO:0000313" key="4">
    <source>
        <dbReference type="Proteomes" id="UP000501802"/>
    </source>
</evidence>
<dbReference type="RefSeq" id="WP_167206708.1">
    <property type="nucleotide sequence ID" value="NZ_CP050063.1"/>
</dbReference>